<organism evidence="8 9">
    <name type="scientific">Lithospermum erythrorhizon</name>
    <name type="common">Purple gromwell</name>
    <name type="synonym">Lithospermum officinale var. erythrorhizon</name>
    <dbReference type="NCBI Taxonomy" id="34254"/>
    <lineage>
        <taxon>Eukaryota</taxon>
        <taxon>Viridiplantae</taxon>
        <taxon>Streptophyta</taxon>
        <taxon>Embryophyta</taxon>
        <taxon>Tracheophyta</taxon>
        <taxon>Spermatophyta</taxon>
        <taxon>Magnoliopsida</taxon>
        <taxon>eudicotyledons</taxon>
        <taxon>Gunneridae</taxon>
        <taxon>Pentapetalae</taxon>
        <taxon>asterids</taxon>
        <taxon>lamiids</taxon>
        <taxon>Boraginales</taxon>
        <taxon>Boraginaceae</taxon>
        <taxon>Boraginoideae</taxon>
        <taxon>Lithospermeae</taxon>
        <taxon>Lithospermum</taxon>
    </lineage>
</organism>
<proteinExistence type="predicted"/>
<reference evidence="8 9" key="1">
    <citation type="submission" date="2024-01" db="EMBL/GenBank/DDBJ databases">
        <title>The complete chloroplast genome sequence of Lithospermum erythrorhizon: insights into the phylogenetic relationship among Boraginaceae species and the maternal lineages of purple gromwells.</title>
        <authorList>
            <person name="Okada T."/>
            <person name="Watanabe K."/>
        </authorList>
    </citation>
    <scope>NUCLEOTIDE SEQUENCE [LARGE SCALE GENOMIC DNA]</scope>
</reference>
<dbReference type="GO" id="GO:0015179">
    <property type="term" value="F:L-amino acid transmembrane transporter activity"/>
    <property type="evidence" value="ECO:0007669"/>
    <property type="project" value="TreeGrafter"/>
</dbReference>
<dbReference type="GO" id="GO:0015175">
    <property type="term" value="F:neutral L-amino acid transmembrane transporter activity"/>
    <property type="evidence" value="ECO:0007669"/>
    <property type="project" value="TreeGrafter"/>
</dbReference>
<dbReference type="InterPro" id="IPR013057">
    <property type="entry name" value="AA_transpt_TM"/>
</dbReference>
<dbReference type="PANTHER" id="PTHR22950">
    <property type="entry name" value="AMINO ACID TRANSPORTER"/>
    <property type="match status" value="1"/>
</dbReference>
<feature type="transmembrane region" description="Helical" evidence="6">
    <location>
        <begin position="98"/>
        <end position="116"/>
    </location>
</feature>
<dbReference type="Pfam" id="PF01490">
    <property type="entry name" value="Aa_trans"/>
    <property type="match status" value="1"/>
</dbReference>
<evidence type="ECO:0000259" key="7">
    <source>
        <dbReference type="Pfam" id="PF01490"/>
    </source>
</evidence>
<dbReference type="AlphaFoldDB" id="A0AAV3NSK1"/>
<keyword evidence="3" id="KW-0029">Amino-acid transport</keyword>
<keyword evidence="3" id="KW-0813">Transport</keyword>
<dbReference type="GO" id="GO:0005774">
    <property type="term" value="C:vacuolar membrane"/>
    <property type="evidence" value="ECO:0007669"/>
    <property type="project" value="TreeGrafter"/>
</dbReference>
<accession>A0AAV3NSK1</accession>
<feature type="transmembrane region" description="Helical" evidence="6">
    <location>
        <begin position="63"/>
        <end position="86"/>
    </location>
</feature>
<gene>
    <name evidence="8" type="ORF">LIER_03248</name>
</gene>
<evidence type="ECO:0000256" key="4">
    <source>
        <dbReference type="ARBA" id="ARBA00022989"/>
    </source>
</evidence>
<evidence type="ECO:0000313" key="8">
    <source>
        <dbReference type="EMBL" id="GAA0142320.1"/>
    </source>
</evidence>
<dbReference type="PANTHER" id="PTHR22950:SF674">
    <property type="entry name" value="AMINO ACID TRANSPORTER AVT3A"/>
    <property type="match status" value="1"/>
</dbReference>
<evidence type="ECO:0000256" key="5">
    <source>
        <dbReference type="ARBA" id="ARBA00023136"/>
    </source>
</evidence>
<name>A0AAV3NSK1_LITER</name>
<comment type="caution">
    <text evidence="8">The sequence shown here is derived from an EMBL/GenBank/DDBJ whole genome shotgun (WGS) entry which is preliminary data.</text>
</comment>
<sequence length="186" mass="20452">MGLGKDRGSSSSHVLDLPREDTPLLSNSNHSSSNFKTCANVFIAIVAAGVLGLPYSFKKTGWAMGAIMVLTVALLTYNLMLLFILGEDWRLIQSSPRFHLLVICGLLFVVLLALILEQWEFVMVEDVMIFLQSKPIVQAFGSVSVFFYGLGVSVYAFEGIGMVLPLEAKAKDKQRFGKILGISIFQ</sequence>
<comment type="subcellular location">
    <subcellularLocation>
        <location evidence="1">Membrane</location>
        <topology evidence="1">Multi-pass membrane protein</topology>
    </subcellularLocation>
</comment>
<feature type="domain" description="Amino acid transporter transmembrane" evidence="7">
    <location>
        <begin position="30"/>
        <end position="81"/>
    </location>
</feature>
<keyword evidence="9" id="KW-1185">Reference proteome</keyword>
<keyword evidence="4 6" id="KW-1133">Transmembrane helix</keyword>
<evidence type="ECO:0000256" key="3">
    <source>
        <dbReference type="ARBA" id="ARBA00022970"/>
    </source>
</evidence>
<dbReference type="Proteomes" id="UP001454036">
    <property type="component" value="Unassembled WGS sequence"/>
</dbReference>
<evidence type="ECO:0000256" key="6">
    <source>
        <dbReference type="SAM" id="Phobius"/>
    </source>
</evidence>
<keyword evidence="5 6" id="KW-0472">Membrane</keyword>
<evidence type="ECO:0000313" key="9">
    <source>
        <dbReference type="Proteomes" id="UP001454036"/>
    </source>
</evidence>
<dbReference type="EMBL" id="BAABME010000384">
    <property type="protein sequence ID" value="GAA0142320.1"/>
    <property type="molecule type" value="Genomic_DNA"/>
</dbReference>
<protein>
    <recommendedName>
        <fullName evidence="7">Amino acid transporter transmembrane domain-containing protein</fullName>
    </recommendedName>
</protein>
<evidence type="ECO:0000256" key="2">
    <source>
        <dbReference type="ARBA" id="ARBA00022692"/>
    </source>
</evidence>
<evidence type="ECO:0000256" key="1">
    <source>
        <dbReference type="ARBA" id="ARBA00004141"/>
    </source>
</evidence>
<feature type="transmembrane region" description="Helical" evidence="6">
    <location>
        <begin position="136"/>
        <end position="157"/>
    </location>
</feature>
<keyword evidence="2 6" id="KW-0812">Transmembrane</keyword>
<feature type="transmembrane region" description="Helical" evidence="6">
    <location>
        <begin position="38"/>
        <end position="57"/>
    </location>
</feature>